<dbReference type="InterPro" id="IPR040503">
    <property type="entry name" value="TRHO_N"/>
</dbReference>
<name>A0AAV5CBB2_ELECO</name>
<dbReference type="InterPro" id="IPR029058">
    <property type="entry name" value="AB_hydrolase_fold"/>
</dbReference>
<keyword evidence="3" id="KW-1185">Reference proteome</keyword>
<feature type="domain" description="Rhodanese" evidence="1">
    <location>
        <begin position="164"/>
        <end position="246"/>
    </location>
</feature>
<dbReference type="Pfam" id="PF03959">
    <property type="entry name" value="FSH1"/>
    <property type="match status" value="1"/>
</dbReference>
<reference evidence="2" key="2">
    <citation type="submission" date="2021-12" db="EMBL/GenBank/DDBJ databases">
        <title>Resequencing data analysis of finger millet.</title>
        <authorList>
            <person name="Hatakeyama M."/>
            <person name="Aluri S."/>
            <person name="Balachadran M.T."/>
            <person name="Sivarajan S.R."/>
            <person name="Poveda L."/>
            <person name="Shimizu-Inatsugi R."/>
            <person name="Schlapbach R."/>
            <person name="Sreeman S.M."/>
            <person name="Shimizu K.K."/>
        </authorList>
    </citation>
    <scope>NUCLEOTIDE SEQUENCE</scope>
</reference>
<dbReference type="AlphaFoldDB" id="A0AAV5CBB2"/>
<dbReference type="InterPro" id="IPR020936">
    <property type="entry name" value="TrhO"/>
</dbReference>
<dbReference type="SUPFAM" id="SSF53474">
    <property type="entry name" value="alpha/beta-Hydrolases"/>
    <property type="match status" value="1"/>
</dbReference>
<dbReference type="PROSITE" id="PS50206">
    <property type="entry name" value="RHODANESE_3"/>
    <property type="match status" value="1"/>
</dbReference>
<dbReference type="PANTHER" id="PTHR43268:SF6">
    <property type="entry name" value="THIOSULFATE SULFURTRANSFERASE_RHODANESE-LIKE DOMAIN-CONTAINING PROTEIN 2"/>
    <property type="match status" value="1"/>
</dbReference>
<dbReference type="Proteomes" id="UP001054889">
    <property type="component" value="Unassembled WGS sequence"/>
</dbReference>
<dbReference type="Gene3D" id="3.40.50.1820">
    <property type="entry name" value="alpha/beta hydrolase"/>
    <property type="match status" value="1"/>
</dbReference>
<dbReference type="InterPro" id="IPR036873">
    <property type="entry name" value="Rhodanese-like_dom_sf"/>
</dbReference>
<proteinExistence type="predicted"/>
<sequence>MDATTLQQRGDGSGDGDRYGVLLYYKYAEIPDAAALAAFYEANCRDLALVGRVRVGPDGVNATLGGRMAALEKHIAEVSSNSLFEGTDFKLASCEDPVDERVARECGFTSLSVRVVKELVTLCSNPTLAPPEITTAGRHLSAAEFHSVLQNFAQTSLDAEAPLEKNEVVVLDARNVYETRIGKFNVPNVKTLDPEIRQYSDLPSWIDEHTEKLRGKSILMYCTGGIRCEMASAYIRSKGEGFENVFQDSTKEYVCLPSSNLEECCTGNEQLNKLKILCLHGFRQNASSFKGRTSALAKKLKHIAELVFIDAPHELSFVYQPSPVHGSDIHSPPSTAKRKFAWLIAPNSACDAEQNWKVADAQFDPLQYQQQTEGFEESYAYLENALCQMGSFDGVLGFSQGAAMAALFCRQQQKTFGSPKFRFGVFCSGYPAPVCDFDNEPIKLPSLHCFGNGEGHDRQITNRASVELASLFAQDCCSIVEHDMGHIIPTRSPYIDQIKNFLSSFQ</sequence>
<dbReference type="Pfam" id="PF17773">
    <property type="entry name" value="UPF0176_N"/>
    <property type="match status" value="1"/>
</dbReference>
<gene>
    <name evidence="2" type="primary">ga12165</name>
    <name evidence="2" type="ORF">PR202_ga12165</name>
</gene>
<evidence type="ECO:0000313" key="2">
    <source>
        <dbReference type="EMBL" id="GJM95430.1"/>
    </source>
</evidence>
<dbReference type="Gene3D" id="3.30.70.100">
    <property type="match status" value="1"/>
</dbReference>
<accession>A0AAV5CBB2</accession>
<reference evidence="2" key="1">
    <citation type="journal article" date="2018" name="DNA Res.">
        <title>Multiple hybrid de novo genome assembly of finger millet, an orphan allotetraploid crop.</title>
        <authorList>
            <person name="Hatakeyama M."/>
            <person name="Aluri S."/>
            <person name="Balachadran M.T."/>
            <person name="Sivarajan S.R."/>
            <person name="Patrignani A."/>
            <person name="Gruter S."/>
            <person name="Poveda L."/>
            <person name="Shimizu-Inatsugi R."/>
            <person name="Baeten J."/>
            <person name="Francoijs K.J."/>
            <person name="Nataraja K.N."/>
            <person name="Reddy Y.A.N."/>
            <person name="Phadnis S."/>
            <person name="Ravikumar R.L."/>
            <person name="Schlapbach R."/>
            <person name="Sreeman S.M."/>
            <person name="Shimizu K.K."/>
        </authorList>
    </citation>
    <scope>NUCLEOTIDE SEQUENCE</scope>
</reference>
<evidence type="ECO:0000259" key="1">
    <source>
        <dbReference type="PROSITE" id="PS50206"/>
    </source>
</evidence>
<protein>
    <recommendedName>
        <fullName evidence="1">Rhodanese domain-containing protein</fullName>
    </recommendedName>
</protein>
<organism evidence="2 3">
    <name type="scientific">Eleusine coracana subsp. coracana</name>
    <dbReference type="NCBI Taxonomy" id="191504"/>
    <lineage>
        <taxon>Eukaryota</taxon>
        <taxon>Viridiplantae</taxon>
        <taxon>Streptophyta</taxon>
        <taxon>Embryophyta</taxon>
        <taxon>Tracheophyta</taxon>
        <taxon>Spermatophyta</taxon>
        <taxon>Magnoliopsida</taxon>
        <taxon>Liliopsida</taxon>
        <taxon>Poales</taxon>
        <taxon>Poaceae</taxon>
        <taxon>PACMAD clade</taxon>
        <taxon>Chloridoideae</taxon>
        <taxon>Cynodonteae</taxon>
        <taxon>Eleusininae</taxon>
        <taxon>Eleusine</taxon>
    </lineage>
</organism>
<dbReference type="PANTHER" id="PTHR43268">
    <property type="entry name" value="THIOSULFATE SULFURTRANSFERASE/RHODANESE-LIKE DOMAIN-CONTAINING PROTEIN 2"/>
    <property type="match status" value="1"/>
</dbReference>
<comment type="caution">
    <text evidence="2">The sequence shown here is derived from an EMBL/GenBank/DDBJ whole genome shotgun (WGS) entry which is preliminary data.</text>
</comment>
<dbReference type="InterPro" id="IPR001763">
    <property type="entry name" value="Rhodanese-like_dom"/>
</dbReference>
<dbReference type="EMBL" id="BQKI01000005">
    <property type="protein sequence ID" value="GJM95430.1"/>
    <property type="molecule type" value="Genomic_DNA"/>
</dbReference>
<dbReference type="FunFam" id="3.40.50.1820:FF:000073">
    <property type="entry name" value="esterase OVCA2 isoform X6"/>
    <property type="match status" value="1"/>
</dbReference>
<dbReference type="FunFam" id="3.30.70.100:FF:000045">
    <property type="entry name" value="Rhodanese-like domain-containing protein 6"/>
    <property type="match status" value="1"/>
</dbReference>
<dbReference type="SUPFAM" id="SSF52821">
    <property type="entry name" value="Rhodanese/Cell cycle control phosphatase"/>
    <property type="match status" value="1"/>
</dbReference>
<evidence type="ECO:0000313" key="3">
    <source>
        <dbReference type="Proteomes" id="UP001054889"/>
    </source>
</evidence>
<dbReference type="InterPro" id="IPR005645">
    <property type="entry name" value="FSH-like_dom"/>
</dbReference>
<dbReference type="Gene3D" id="3.40.250.10">
    <property type="entry name" value="Rhodanese-like domain"/>
    <property type="match status" value="1"/>
</dbReference>